<feature type="region of interest" description="Disordered" evidence="1">
    <location>
        <begin position="30"/>
        <end position="71"/>
    </location>
</feature>
<reference evidence="2" key="1">
    <citation type="journal article" date="2021" name="bioRxiv">
        <title>Whole Genome Assembly and Annotation of Northern Wild Rice, Zizania palustris L., Supports a Whole Genome Duplication in the Zizania Genus.</title>
        <authorList>
            <person name="Haas M."/>
            <person name="Kono T."/>
            <person name="Macchietto M."/>
            <person name="Millas R."/>
            <person name="McGilp L."/>
            <person name="Shao M."/>
            <person name="Duquette J."/>
            <person name="Hirsch C.N."/>
            <person name="Kimball J."/>
        </authorList>
    </citation>
    <scope>NUCLEOTIDE SEQUENCE</scope>
    <source>
        <tissue evidence="2">Fresh leaf tissue</tissue>
    </source>
</reference>
<evidence type="ECO:0000313" key="3">
    <source>
        <dbReference type="Proteomes" id="UP000729402"/>
    </source>
</evidence>
<accession>A0A8J5VHP2</accession>
<feature type="compositionally biased region" description="Low complexity" evidence="1">
    <location>
        <begin position="120"/>
        <end position="130"/>
    </location>
</feature>
<dbReference type="Proteomes" id="UP000729402">
    <property type="component" value="Unassembled WGS sequence"/>
</dbReference>
<comment type="caution">
    <text evidence="2">The sequence shown here is derived from an EMBL/GenBank/DDBJ whole genome shotgun (WGS) entry which is preliminary data.</text>
</comment>
<sequence length="130" mass="13470">MSLPSEPIAVVPEARRCRLGAIGVLGPLAAASEPSQSSPKPVPGACVGVPEPLAATSDPSPSSLSLSARRCPRPGAHATALKACRCHRPELRLSPEPASLSPDPTPPSWIHRHHPRPRHLPASSSSTIGN</sequence>
<feature type="compositionally biased region" description="Low complexity" evidence="1">
    <location>
        <begin position="52"/>
        <end position="69"/>
    </location>
</feature>
<dbReference type="EMBL" id="JAAALK010000290">
    <property type="protein sequence ID" value="KAG8047763.1"/>
    <property type="molecule type" value="Genomic_DNA"/>
</dbReference>
<protein>
    <submittedName>
        <fullName evidence="2">Uncharacterized protein</fullName>
    </submittedName>
</protein>
<dbReference type="AlphaFoldDB" id="A0A8J5VHP2"/>
<feature type="compositionally biased region" description="Basic residues" evidence="1">
    <location>
        <begin position="110"/>
        <end position="119"/>
    </location>
</feature>
<gene>
    <name evidence="2" type="ORF">GUJ93_ZPchr0008g13271</name>
</gene>
<keyword evidence="3" id="KW-1185">Reference proteome</keyword>
<evidence type="ECO:0000313" key="2">
    <source>
        <dbReference type="EMBL" id="KAG8047763.1"/>
    </source>
</evidence>
<name>A0A8J5VHP2_ZIZPA</name>
<proteinExistence type="predicted"/>
<feature type="region of interest" description="Disordered" evidence="1">
    <location>
        <begin position="92"/>
        <end position="130"/>
    </location>
</feature>
<organism evidence="2 3">
    <name type="scientific">Zizania palustris</name>
    <name type="common">Northern wild rice</name>
    <dbReference type="NCBI Taxonomy" id="103762"/>
    <lineage>
        <taxon>Eukaryota</taxon>
        <taxon>Viridiplantae</taxon>
        <taxon>Streptophyta</taxon>
        <taxon>Embryophyta</taxon>
        <taxon>Tracheophyta</taxon>
        <taxon>Spermatophyta</taxon>
        <taxon>Magnoliopsida</taxon>
        <taxon>Liliopsida</taxon>
        <taxon>Poales</taxon>
        <taxon>Poaceae</taxon>
        <taxon>BOP clade</taxon>
        <taxon>Oryzoideae</taxon>
        <taxon>Oryzeae</taxon>
        <taxon>Zizaniinae</taxon>
        <taxon>Zizania</taxon>
    </lineage>
</organism>
<evidence type="ECO:0000256" key="1">
    <source>
        <dbReference type="SAM" id="MobiDB-lite"/>
    </source>
</evidence>
<reference evidence="2" key="2">
    <citation type="submission" date="2021-02" db="EMBL/GenBank/DDBJ databases">
        <authorList>
            <person name="Kimball J.A."/>
            <person name="Haas M.W."/>
            <person name="Macchietto M."/>
            <person name="Kono T."/>
            <person name="Duquette J."/>
            <person name="Shao M."/>
        </authorList>
    </citation>
    <scope>NUCLEOTIDE SEQUENCE</scope>
    <source>
        <tissue evidence="2">Fresh leaf tissue</tissue>
    </source>
</reference>